<proteinExistence type="predicted"/>
<feature type="transmembrane region" description="Helical" evidence="1">
    <location>
        <begin position="9"/>
        <end position="28"/>
    </location>
</feature>
<keyword evidence="1" id="KW-1133">Transmembrane helix</keyword>
<keyword evidence="3" id="KW-1185">Reference proteome</keyword>
<name>A0ABS9TNE8_9PSEU</name>
<dbReference type="RefSeq" id="WP_241040465.1">
    <property type="nucleotide sequence ID" value="NZ_BAAAJF010000014.1"/>
</dbReference>
<keyword evidence="1" id="KW-0472">Membrane</keyword>
<feature type="transmembrane region" description="Helical" evidence="1">
    <location>
        <begin position="34"/>
        <end position="51"/>
    </location>
</feature>
<evidence type="ECO:0000313" key="3">
    <source>
        <dbReference type="Proteomes" id="UP001299970"/>
    </source>
</evidence>
<dbReference type="EMBL" id="JAKXMK010000028">
    <property type="protein sequence ID" value="MCH6169806.1"/>
    <property type="molecule type" value="Genomic_DNA"/>
</dbReference>
<gene>
    <name evidence="2" type="ORF">MMF94_29250</name>
</gene>
<dbReference type="Proteomes" id="UP001299970">
    <property type="component" value="Unassembled WGS sequence"/>
</dbReference>
<protein>
    <submittedName>
        <fullName evidence="2">Uncharacterized protein</fullName>
    </submittedName>
</protein>
<accession>A0ABS9TNE8</accession>
<organism evidence="2 3">
    <name type="scientific">Pseudonocardia alaniniphila</name>
    <dbReference type="NCBI Taxonomy" id="75291"/>
    <lineage>
        <taxon>Bacteria</taxon>
        <taxon>Bacillati</taxon>
        <taxon>Actinomycetota</taxon>
        <taxon>Actinomycetes</taxon>
        <taxon>Pseudonocardiales</taxon>
        <taxon>Pseudonocardiaceae</taxon>
        <taxon>Pseudonocardia</taxon>
    </lineage>
</organism>
<keyword evidence="1" id="KW-0812">Transmembrane</keyword>
<evidence type="ECO:0000313" key="2">
    <source>
        <dbReference type="EMBL" id="MCH6169806.1"/>
    </source>
</evidence>
<reference evidence="2 3" key="1">
    <citation type="submission" date="2022-03" db="EMBL/GenBank/DDBJ databases">
        <title>Pseudonocardia alaer sp. nov., a novel actinomycete isolated from reed forest soil.</title>
        <authorList>
            <person name="Wang L."/>
        </authorList>
    </citation>
    <scope>NUCLEOTIDE SEQUENCE [LARGE SCALE GENOMIC DNA]</scope>
    <source>
        <strain evidence="2 3">Y-16303</strain>
    </source>
</reference>
<sequence>MPADDSSKIPLKVLVVLILGGLATWAAIANPVLGVGIGVGLATIGLLLAITR</sequence>
<evidence type="ECO:0000256" key="1">
    <source>
        <dbReference type="SAM" id="Phobius"/>
    </source>
</evidence>
<comment type="caution">
    <text evidence="2">The sequence shown here is derived from an EMBL/GenBank/DDBJ whole genome shotgun (WGS) entry which is preliminary data.</text>
</comment>